<feature type="domain" description="Right handed beta helix" evidence="1">
    <location>
        <begin position="242"/>
        <end position="379"/>
    </location>
</feature>
<dbReference type="PROSITE" id="PS51257">
    <property type="entry name" value="PROKAR_LIPOPROTEIN"/>
    <property type="match status" value="1"/>
</dbReference>
<reference evidence="2" key="2">
    <citation type="journal article" date="2021" name="PeerJ">
        <title>Extensive microbial diversity within the chicken gut microbiome revealed by metagenomics and culture.</title>
        <authorList>
            <person name="Gilroy R."/>
            <person name="Ravi A."/>
            <person name="Getino M."/>
            <person name="Pursley I."/>
            <person name="Horton D.L."/>
            <person name="Alikhan N.F."/>
            <person name="Baker D."/>
            <person name="Gharbi K."/>
            <person name="Hall N."/>
            <person name="Watson M."/>
            <person name="Adriaenssens E.M."/>
            <person name="Foster-Nyarko E."/>
            <person name="Jarju S."/>
            <person name="Secka A."/>
            <person name="Antonio M."/>
            <person name="Oren A."/>
            <person name="Chaudhuri R.R."/>
            <person name="La Ragione R."/>
            <person name="Hildebrand F."/>
            <person name="Pallen M.J."/>
        </authorList>
    </citation>
    <scope>NUCLEOTIDE SEQUENCE</scope>
    <source>
        <strain evidence="2">G3-3990</strain>
    </source>
</reference>
<proteinExistence type="predicted"/>
<name>A0A9D9N5G7_9BACT</name>
<accession>A0A9D9N5G7</accession>
<evidence type="ECO:0000313" key="3">
    <source>
        <dbReference type="Proteomes" id="UP000823641"/>
    </source>
</evidence>
<reference evidence="2" key="1">
    <citation type="submission" date="2020-10" db="EMBL/GenBank/DDBJ databases">
        <authorList>
            <person name="Gilroy R."/>
        </authorList>
    </citation>
    <scope>NUCLEOTIDE SEQUENCE</scope>
    <source>
        <strain evidence="2">G3-3990</strain>
    </source>
</reference>
<dbReference type="InterPro" id="IPR012334">
    <property type="entry name" value="Pectin_lyas_fold"/>
</dbReference>
<comment type="caution">
    <text evidence="2">The sequence shown here is derived from an EMBL/GenBank/DDBJ whole genome shotgun (WGS) entry which is preliminary data.</text>
</comment>
<dbReference type="EMBL" id="JADIMG010000104">
    <property type="protein sequence ID" value="MBO8460908.1"/>
    <property type="molecule type" value="Genomic_DNA"/>
</dbReference>
<organism evidence="2 3">
    <name type="scientific">Candidatus Gallipaludibacter merdavium</name>
    <dbReference type="NCBI Taxonomy" id="2840839"/>
    <lineage>
        <taxon>Bacteria</taxon>
        <taxon>Pseudomonadati</taxon>
        <taxon>Bacteroidota</taxon>
        <taxon>Bacteroidia</taxon>
        <taxon>Bacteroidales</taxon>
        <taxon>Candidatus Gallipaludibacter</taxon>
    </lineage>
</organism>
<dbReference type="Pfam" id="PF13229">
    <property type="entry name" value="Beta_helix"/>
    <property type="match status" value="1"/>
</dbReference>
<dbReference type="Proteomes" id="UP000823641">
    <property type="component" value="Unassembled WGS sequence"/>
</dbReference>
<gene>
    <name evidence="2" type="ORF">IAA73_11355</name>
</gene>
<dbReference type="InterPro" id="IPR011050">
    <property type="entry name" value="Pectin_lyase_fold/virulence"/>
</dbReference>
<dbReference type="Gene3D" id="2.160.20.10">
    <property type="entry name" value="Single-stranded right-handed beta-helix, Pectin lyase-like"/>
    <property type="match status" value="1"/>
</dbReference>
<evidence type="ECO:0000259" key="1">
    <source>
        <dbReference type="Pfam" id="PF13229"/>
    </source>
</evidence>
<dbReference type="AlphaFoldDB" id="A0A9D9N5G7"/>
<protein>
    <submittedName>
        <fullName evidence="2">Right-handed parallel beta-helix repeat-containing protein</fullName>
    </submittedName>
</protein>
<dbReference type="InterPro" id="IPR039448">
    <property type="entry name" value="Beta_helix"/>
</dbReference>
<sequence length="480" mass="53628">MKYIIGMAFVGLVACSEQISTDPSLSLSFSTDTLRFDTVFSGIESITAQVRVRNDNKKAILLDQIALAGGKTSQFRLNVDGMSNADSKVQNITIPAKDSIFIFVEVTARQTNQSTPLVIRDSIVFAYNGKVQQVQLEAYGQDMEILRDRFIANDTTLTADLPYLVYGALVIDSAKTLTLQPGCRLFFHRGAQLIVGGNLVVNGTLEQPVTMKGDRLDNVFVNIPYDYVDGQWGGILLFYAKAHHQLSYLEINSGYSGIIVMGTRDEQPTLELQNCRIHNFSMYGLAAENANVTSVNTEISNCAGYCLYLAGGKHTFIHNTIANYFSKTTIAIHSATREDQVSVCINDVQKTAPMYSEFVNCIISGTRQEEFGLYTQFQEQYLGSFHHNLIQSGSIDWPQFSDNQYMQPSDYMLEEGNKLFRNISYTGEDYYDFRLDSASLARDWADVSTAEKYPLDRLGNDRMADGKPDLGAYEYVNGME</sequence>
<evidence type="ECO:0000313" key="2">
    <source>
        <dbReference type="EMBL" id="MBO8460908.1"/>
    </source>
</evidence>
<dbReference type="SUPFAM" id="SSF51126">
    <property type="entry name" value="Pectin lyase-like"/>
    <property type="match status" value="1"/>
</dbReference>